<dbReference type="PROSITE" id="PS00198">
    <property type="entry name" value="4FE4S_FER_1"/>
    <property type="match status" value="1"/>
</dbReference>
<dbReference type="RefSeq" id="WP_244772329.1">
    <property type="nucleotide sequence ID" value="NZ_CP094929.1"/>
</dbReference>
<dbReference type="InterPro" id="IPR050340">
    <property type="entry name" value="Cytosolic_Fe-S_CAF"/>
</dbReference>
<dbReference type="Proteomes" id="UP000829708">
    <property type="component" value="Chromosome"/>
</dbReference>
<dbReference type="SUPFAM" id="SSF53920">
    <property type="entry name" value="Fe-only hydrogenase"/>
    <property type="match status" value="1"/>
</dbReference>
<keyword evidence="8" id="KW-1185">Reference proteome</keyword>
<evidence type="ECO:0000259" key="6">
    <source>
        <dbReference type="PROSITE" id="PS51656"/>
    </source>
</evidence>
<dbReference type="InterPro" id="IPR017900">
    <property type="entry name" value="4Fe4S_Fe_S_CS"/>
</dbReference>
<dbReference type="InterPro" id="IPR009016">
    <property type="entry name" value="Fe_hydrogenase"/>
</dbReference>
<gene>
    <name evidence="7" type="ORF">MUG09_15460</name>
</gene>
<dbReference type="InterPro" id="IPR000014">
    <property type="entry name" value="PAS"/>
</dbReference>
<dbReference type="CDD" id="cd00130">
    <property type="entry name" value="PAS"/>
    <property type="match status" value="1"/>
</dbReference>
<dbReference type="SUPFAM" id="SSF54862">
    <property type="entry name" value="4Fe-4S ferredoxins"/>
    <property type="match status" value="1"/>
</dbReference>
<reference evidence="8" key="1">
    <citation type="journal article" date="2024" name="J Bioinform Genom">
        <title>Complete genome sequence of the type strain bacterium Sphaerochaeta associata GLS2t (VKM B-2742)t.</title>
        <authorList>
            <person name="Troshina O.Y."/>
            <person name="Tepeeva A.N."/>
            <person name="Arzamasceva V.O."/>
            <person name="Whitman W.B."/>
            <person name="Varghese N."/>
            <person name="Shapiro N."/>
            <person name="Woyke T."/>
            <person name="Kripides N.C."/>
            <person name="Vasilenko O.V."/>
        </authorList>
    </citation>
    <scope>NUCLEOTIDE SEQUENCE [LARGE SCALE GENOMIC DNA]</scope>
    <source>
        <strain evidence="8">GLS2T</strain>
    </source>
</reference>
<feature type="domain" description="4Fe-4S ferredoxin-type" evidence="5">
    <location>
        <begin position="32"/>
        <end position="61"/>
    </location>
</feature>
<organism evidence="7 8">
    <name type="scientific">Sphaerochaeta associata</name>
    <dbReference type="NCBI Taxonomy" id="1129264"/>
    <lineage>
        <taxon>Bacteria</taxon>
        <taxon>Pseudomonadati</taxon>
        <taxon>Spirochaetota</taxon>
        <taxon>Spirochaetia</taxon>
        <taxon>Spirochaetales</taxon>
        <taxon>Sphaerochaetaceae</taxon>
        <taxon>Sphaerochaeta</taxon>
    </lineage>
</organism>
<dbReference type="InterPro" id="IPR007202">
    <property type="entry name" value="4Fe-4S_dom"/>
</dbReference>
<dbReference type="InterPro" id="IPR017896">
    <property type="entry name" value="4Fe4S_Fe-S-bd"/>
</dbReference>
<keyword evidence="2" id="KW-0479">Metal-binding</keyword>
<proteinExistence type="predicted"/>
<evidence type="ECO:0000313" key="8">
    <source>
        <dbReference type="Proteomes" id="UP000829708"/>
    </source>
</evidence>
<dbReference type="Pfam" id="PF04060">
    <property type="entry name" value="FeS"/>
    <property type="match status" value="1"/>
</dbReference>
<dbReference type="InterPro" id="IPR004108">
    <property type="entry name" value="Fe_hydrogenase_lsu_C"/>
</dbReference>
<keyword evidence="1" id="KW-0004">4Fe-4S</keyword>
<dbReference type="Gene3D" id="1.10.15.40">
    <property type="entry name" value="Electron transport complex subunit B, putative Fe-S cluster"/>
    <property type="match status" value="1"/>
</dbReference>
<dbReference type="Pfam" id="PF02906">
    <property type="entry name" value="Fe_hyd_lg_C"/>
    <property type="match status" value="1"/>
</dbReference>
<evidence type="ECO:0000259" key="5">
    <source>
        <dbReference type="PROSITE" id="PS51379"/>
    </source>
</evidence>
<name>A0ABY4DBW3_9SPIR</name>
<evidence type="ECO:0000313" key="7">
    <source>
        <dbReference type="EMBL" id="UOM50953.1"/>
    </source>
</evidence>
<dbReference type="Gene3D" id="3.30.70.20">
    <property type="match status" value="1"/>
</dbReference>
<keyword evidence="4" id="KW-0411">Iron-sulfur</keyword>
<evidence type="ECO:0000256" key="4">
    <source>
        <dbReference type="ARBA" id="ARBA00023014"/>
    </source>
</evidence>
<feature type="domain" description="4Fe-4S" evidence="6">
    <location>
        <begin position="379"/>
        <end position="440"/>
    </location>
</feature>
<feature type="domain" description="4Fe-4S ferredoxin-type" evidence="5">
    <location>
        <begin position="3"/>
        <end position="31"/>
    </location>
</feature>
<dbReference type="EMBL" id="CP094929">
    <property type="protein sequence ID" value="UOM50953.1"/>
    <property type="molecule type" value="Genomic_DNA"/>
</dbReference>
<evidence type="ECO:0000256" key="2">
    <source>
        <dbReference type="ARBA" id="ARBA00022723"/>
    </source>
</evidence>
<evidence type="ECO:0000256" key="3">
    <source>
        <dbReference type="ARBA" id="ARBA00023004"/>
    </source>
</evidence>
<accession>A0ABY4DBW3</accession>
<dbReference type="Gene3D" id="3.40.950.10">
    <property type="entry name" value="Fe-only Hydrogenase (Larger Subunit), Chain L, domain 3"/>
    <property type="match status" value="1"/>
</dbReference>
<sequence>MIHPIYTELTECRDCYKCVRGCPVKAIQVKDGSAVVVKDRCIYCGHCVDICPSHAKKIRNDLARVRQFLTSGRKIYCSLAPSAASEFVQGVDALVLALERLGFFAVSETAIGAALVNESIEVHAGGHDGTCAWISTACPTVVQTVKKYYPSLVPALSEVPSPLQCHSAYLRKLYGQEIGVVFIGPCIAKKVEADETPGYPDFALTFEELRTWLKLENIDLDLLAQQIDADPSLVPPFVPCRAGSSTLYPIEGGMIASLAWGSDPFQTKAVAISGATQVVGTLGGMAKGQINSDFLELLFCEGGCINGPGCEKGRSSAAKKGSSSRYTRSRITDEGPLFAGDRSFVSTLLEKGYSLIEKPGNGVQNPPVSSFVSIHSELEIERALKILGKRDKAEELNCGGCGYNSCREMAIAYLDGMAEPEMCVTKMRKEAQSKIDVLLRTIPIGVVIVDDQLKIVDCNNSFLKLFGDIDFSIEGDLLGLVGGLPLERFVPFHEKFKNQFSNPRAQQYRLHYQDKFLKVTFFSVEKQHLVGALFEDITTPTVRRETVIKKAEDVIQKSLETVQQIASLLGENAAETEIMLNSLIDAFKVPGSSQSDGFTKVES</sequence>
<dbReference type="Pfam" id="PF13188">
    <property type="entry name" value="PAS_8"/>
    <property type="match status" value="1"/>
</dbReference>
<dbReference type="PROSITE" id="PS51379">
    <property type="entry name" value="4FE4S_FER_2"/>
    <property type="match status" value="2"/>
</dbReference>
<keyword evidence="3" id="KW-0408">Iron</keyword>
<dbReference type="Pfam" id="PF13237">
    <property type="entry name" value="Fer4_10"/>
    <property type="match status" value="1"/>
</dbReference>
<dbReference type="PANTHER" id="PTHR11615">
    <property type="entry name" value="NITRATE, FORMATE, IRON DEHYDROGENASE"/>
    <property type="match status" value="1"/>
</dbReference>
<dbReference type="PROSITE" id="PS51656">
    <property type="entry name" value="4FE4S"/>
    <property type="match status" value="1"/>
</dbReference>
<protein>
    <submittedName>
        <fullName evidence="7">PAS domain-containing protein</fullName>
    </submittedName>
</protein>
<evidence type="ECO:0000256" key="1">
    <source>
        <dbReference type="ARBA" id="ARBA00022485"/>
    </source>
</evidence>